<accession>A0A939E0C0</accession>
<feature type="transmembrane region" description="Helical" evidence="2">
    <location>
        <begin position="274"/>
        <end position="292"/>
    </location>
</feature>
<feature type="transmembrane region" description="Helical" evidence="2">
    <location>
        <begin position="47"/>
        <end position="65"/>
    </location>
</feature>
<dbReference type="EMBL" id="JAFLEQ010000008">
    <property type="protein sequence ID" value="MBN9644126.1"/>
    <property type="molecule type" value="Genomic_DNA"/>
</dbReference>
<evidence type="ECO:0000313" key="4">
    <source>
        <dbReference type="Proteomes" id="UP000664332"/>
    </source>
</evidence>
<name>A0A939E0C0_9CORY</name>
<evidence type="ECO:0000256" key="1">
    <source>
        <dbReference type="SAM" id="MobiDB-lite"/>
    </source>
</evidence>
<feature type="transmembrane region" description="Helical" evidence="2">
    <location>
        <begin position="71"/>
        <end position="91"/>
    </location>
</feature>
<comment type="caution">
    <text evidence="3">The sequence shown here is derived from an EMBL/GenBank/DDBJ whole genome shotgun (WGS) entry which is preliminary data.</text>
</comment>
<feature type="transmembrane region" description="Helical" evidence="2">
    <location>
        <begin position="130"/>
        <end position="147"/>
    </location>
</feature>
<keyword evidence="4" id="KW-1185">Reference proteome</keyword>
<keyword evidence="2" id="KW-0812">Transmembrane</keyword>
<dbReference type="InterPro" id="IPR025576">
    <property type="entry name" value="YwiC"/>
</dbReference>
<proteinExistence type="predicted"/>
<feature type="transmembrane region" description="Helical" evidence="2">
    <location>
        <begin position="213"/>
        <end position="230"/>
    </location>
</feature>
<dbReference type="Proteomes" id="UP000664332">
    <property type="component" value="Unassembled WGS sequence"/>
</dbReference>
<feature type="compositionally biased region" description="Polar residues" evidence="1">
    <location>
        <begin position="1"/>
        <end position="14"/>
    </location>
</feature>
<feature type="transmembrane region" description="Helical" evidence="2">
    <location>
        <begin position="103"/>
        <end position="124"/>
    </location>
</feature>
<reference evidence="3" key="1">
    <citation type="submission" date="2021-03" db="EMBL/GenBank/DDBJ databases">
        <authorList>
            <person name="Sun Q."/>
        </authorList>
    </citation>
    <scope>NUCLEOTIDE SEQUENCE</scope>
    <source>
        <strain evidence="3">CCM 8862</strain>
    </source>
</reference>
<keyword evidence="2" id="KW-1133">Transmembrane helix</keyword>
<feature type="compositionally biased region" description="Basic residues" evidence="1">
    <location>
        <begin position="25"/>
        <end position="37"/>
    </location>
</feature>
<evidence type="ECO:0000256" key="2">
    <source>
        <dbReference type="SAM" id="Phobius"/>
    </source>
</evidence>
<organism evidence="3 4">
    <name type="scientific">Corynebacterium mendelii</name>
    <dbReference type="NCBI Taxonomy" id="2765362"/>
    <lineage>
        <taxon>Bacteria</taxon>
        <taxon>Bacillati</taxon>
        <taxon>Actinomycetota</taxon>
        <taxon>Actinomycetes</taxon>
        <taxon>Mycobacteriales</taxon>
        <taxon>Corynebacteriaceae</taxon>
        <taxon>Corynebacterium</taxon>
    </lineage>
</organism>
<dbReference type="AlphaFoldDB" id="A0A939E0C0"/>
<sequence length="294" mass="31909">MSKNNQAHTPSPTTGDRGRATRGAQAHRPRPSRRKGPSRGWVPDQHGAWMMVSIPAILGLVYGWSTPALTILIPLVIAWYTGYFCFFAAGLWIKAAAKRKPDFLTPVLVYGAVCLAAAVCVLAQRPILVIWAAAFGPLVVIAVYEAWKKRPRSLASGESTVVASALLLPVMVMAAGKPISEHLWAVTAVIGMYFCTSIPFVKTLIRNRGERAYFIGSVASHAVAVAVTAYVAAIGWIHWLAVVAMLCALARAWWMPVHAEKNDMRWPPKKIGRIEIVFTVLVLIGVVLPPGLGL</sequence>
<dbReference type="RefSeq" id="WP_207119066.1">
    <property type="nucleotide sequence ID" value="NZ_JAFLEQ010000008.1"/>
</dbReference>
<feature type="transmembrane region" description="Helical" evidence="2">
    <location>
        <begin position="182"/>
        <end position="201"/>
    </location>
</feature>
<keyword evidence="2" id="KW-0472">Membrane</keyword>
<dbReference type="Pfam" id="PF14256">
    <property type="entry name" value="YwiC"/>
    <property type="match status" value="1"/>
</dbReference>
<feature type="region of interest" description="Disordered" evidence="1">
    <location>
        <begin position="1"/>
        <end position="40"/>
    </location>
</feature>
<evidence type="ECO:0000313" key="3">
    <source>
        <dbReference type="EMBL" id="MBN9644126.1"/>
    </source>
</evidence>
<feature type="transmembrane region" description="Helical" evidence="2">
    <location>
        <begin position="236"/>
        <end position="254"/>
    </location>
</feature>
<protein>
    <submittedName>
        <fullName evidence="3">YwiC-like family protein</fullName>
    </submittedName>
</protein>
<gene>
    <name evidence="3" type="ORF">JZY06_05760</name>
</gene>